<reference evidence="2 3" key="1">
    <citation type="submission" date="2020-02" db="EMBL/GenBank/DDBJ databases">
        <authorList>
            <person name="Ferguson B K."/>
        </authorList>
    </citation>
    <scope>NUCLEOTIDE SEQUENCE [LARGE SCALE GENOMIC DNA]</scope>
</reference>
<organism evidence="2 3">
    <name type="scientific">Trichogramma brassicae</name>
    <dbReference type="NCBI Taxonomy" id="86971"/>
    <lineage>
        <taxon>Eukaryota</taxon>
        <taxon>Metazoa</taxon>
        <taxon>Ecdysozoa</taxon>
        <taxon>Arthropoda</taxon>
        <taxon>Hexapoda</taxon>
        <taxon>Insecta</taxon>
        <taxon>Pterygota</taxon>
        <taxon>Neoptera</taxon>
        <taxon>Endopterygota</taxon>
        <taxon>Hymenoptera</taxon>
        <taxon>Apocrita</taxon>
        <taxon>Proctotrupomorpha</taxon>
        <taxon>Chalcidoidea</taxon>
        <taxon>Trichogrammatidae</taxon>
        <taxon>Trichogramma</taxon>
    </lineage>
</organism>
<keyword evidence="3" id="KW-1185">Reference proteome</keyword>
<evidence type="ECO:0000256" key="1">
    <source>
        <dbReference type="SAM" id="MobiDB-lite"/>
    </source>
</evidence>
<name>A0A6H5J5Y3_9HYME</name>
<dbReference type="EMBL" id="CADCXV010001238">
    <property type="protein sequence ID" value="CAB0042901.1"/>
    <property type="molecule type" value="Genomic_DNA"/>
</dbReference>
<protein>
    <submittedName>
        <fullName evidence="2">Uncharacterized protein</fullName>
    </submittedName>
</protein>
<dbReference type="Proteomes" id="UP000479190">
    <property type="component" value="Unassembled WGS sequence"/>
</dbReference>
<evidence type="ECO:0000313" key="2">
    <source>
        <dbReference type="EMBL" id="CAB0042901.1"/>
    </source>
</evidence>
<proteinExistence type="predicted"/>
<sequence length="201" mass="22907">MMMLIRDIVEDRGDLYRLRPAVKKVLSPHCRPVGLRFRPSAPLPRGPIRASWPRPCSRTMGAHDRPRSVPSQPDPGSHTQLANRILLRDPCPRPRSDGMTERNSDDIAGQALYPRHTCNLISYRYDANQARASSRMIFLLIFRGATKAAIGCSAVHVYITRVYTRVRLFPFLYTTSGSSRIYTFSDRWSCLSHLNKYSKTS</sequence>
<dbReference type="AlphaFoldDB" id="A0A6H5J5Y3"/>
<gene>
    <name evidence="2" type="ORF">TBRA_LOCUS14489</name>
</gene>
<evidence type="ECO:0000313" key="3">
    <source>
        <dbReference type="Proteomes" id="UP000479190"/>
    </source>
</evidence>
<accession>A0A6H5J5Y3</accession>
<feature type="region of interest" description="Disordered" evidence="1">
    <location>
        <begin position="48"/>
        <end position="81"/>
    </location>
</feature>